<evidence type="ECO:0000256" key="2">
    <source>
        <dbReference type="ARBA" id="ARBA00022448"/>
    </source>
</evidence>
<dbReference type="EC" id="7.-.-.-" evidence="9"/>
<keyword evidence="7 9" id="KW-1133">Transmembrane helix</keyword>
<feature type="transmembrane region" description="Helical" evidence="9">
    <location>
        <begin position="90"/>
        <end position="109"/>
    </location>
</feature>
<evidence type="ECO:0000313" key="10">
    <source>
        <dbReference type="EMBL" id="SDX09769.1"/>
    </source>
</evidence>
<comment type="function">
    <text evidence="9">Part of a membrane-bound complex that couples electron transfer with translocation of ions across the membrane.</text>
</comment>
<name>A0A1H2YYX6_THIRO</name>
<evidence type="ECO:0000256" key="5">
    <source>
        <dbReference type="ARBA" id="ARBA00022967"/>
    </source>
</evidence>
<feature type="transmembrane region" description="Helical" evidence="9">
    <location>
        <begin position="39"/>
        <end position="57"/>
    </location>
</feature>
<evidence type="ECO:0000256" key="9">
    <source>
        <dbReference type="HAMAP-Rule" id="MF_00478"/>
    </source>
</evidence>
<dbReference type="PANTHER" id="PTHR30586:SF0">
    <property type="entry name" value="ION-TRANSLOCATING OXIDOREDUCTASE COMPLEX SUBUNIT E"/>
    <property type="match status" value="1"/>
</dbReference>
<dbReference type="RefSeq" id="WP_093033702.1">
    <property type="nucleotide sequence ID" value="NZ_FNNZ01000014.1"/>
</dbReference>
<dbReference type="GO" id="GO:0022900">
    <property type="term" value="P:electron transport chain"/>
    <property type="evidence" value="ECO:0007669"/>
    <property type="project" value="UniProtKB-UniRule"/>
</dbReference>
<dbReference type="HAMAP" id="MF_00478">
    <property type="entry name" value="RsxE_RnfE"/>
    <property type="match status" value="1"/>
</dbReference>
<dbReference type="Proteomes" id="UP000198816">
    <property type="component" value="Unassembled WGS sequence"/>
</dbReference>
<feature type="transmembrane region" description="Helical" evidence="9">
    <location>
        <begin position="63"/>
        <end position="83"/>
    </location>
</feature>
<protein>
    <recommendedName>
        <fullName evidence="9">Ion-translocating oxidoreductase complex subunit E</fullName>
        <ecNumber evidence="9">7.-.-.-</ecNumber>
    </recommendedName>
    <alternativeName>
        <fullName evidence="9">Rnf electron transport complex subunit E</fullName>
    </alternativeName>
</protein>
<dbReference type="PANTHER" id="PTHR30586">
    <property type="entry name" value="ELECTRON TRANSPORT COMPLEX PROTEIN RNFE"/>
    <property type="match status" value="1"/>
</dbReference>
<gene>
    <name evidence="9" type="primary">rnfE</name>
    <name evidence="10" type="ORF">SAMN05421783_11419</name>
</gene>
<organism evidence="10 11">
    <name type="scientific">Thiocapsa roseopersicina</name>
    <dbReference type="NCBI Taxonomy" id="1058"/>
    <lineage>
        <taxon>Bacteria</taxon>
        <taxon>Pseudomonadati</taxon>
        <taxon>Pseudomonadota</taxon>
        <taxon>Gammaproteobacteria</taxon>
        <taxon>Chromatiales</taxon>
        <taxon>Chromatiaceae</taxon>
        <taxon>Thiocapsa</taxon>
    </lineage>
</organism>
<proteinExistence type="inferred from homology"/>
<feature type="transmembrane region" description="Helical" evidence="9">
    <location>
        <begin position="148"/>
        <end position="168"/>
    </location>
</feature>
<accession>A0A1H2YYX6</accession>
<dbReference type="AlphaFoldDB" id="A0A1H2YYX6"/>
<evidence type="ECO:0000256" key="6">
    <source>
        <dbReference type="ARBA" id="ARBA00022982"/>
    </source>
</evidence>
<keyword evidence="5 9" id="KW-1278">Translocase</keyword>
<dbReference type="NCBIfam" id="NF009070">
    <property type="entry name" value="PRK12405.1"/>
    <property type="match status" value="1"/>
</dbReference>
<evidence type="ECO:0000313" key="11">
    <source>
        <dbReference type="Proteomes" id="UP000198816"/>
    </source>
</evidence>
<sequence>MAESPNRSASVRPPTLALNPQETLTADTFIRGLWKENPVFVMLLGMCPVLAVTNTSINALGMGLATTFVLVGSGVLVSLLRNWIPKQVRIASYIVIIATFVTVVDYGIQAISLELYAALGAFIQLIVVNCVILGRAEAYASKQRLHTTLINSLGMGAGFTLALLSLGTVREILGNGSLFGVPLFGESFQPWVIMVLPPGGFFVLGTWLLLFNWLRLRKERKAMQQSGVAANAG</sequence>
<keyword evidence="11" id="KW-1185">Reference proteome</keyword>
<reference evidence="11" key="1">
    <citation type="submission" date="2016-10" db="EMBL/GenBank/DDBJ databases">
        <authorList>
            <person name="Varghese N."/>
            <person name="Submissions S."/>
        </authorList>
    </citation>
    <scope>NUCLEOTIDE SEQUENCE [LARGE SCALE GENOMIC DNA]</scope>
    <source>
        <strain evidence="11">DSM 217</strain>
    </source>
</reference>
<evidence type="ECO:0000256" key="8">
    <source>
        <dbReference type="ARBA" id="ARBA00023136"/>
    </source>
</evidence>
<dbReference type="STRING" id="1058.SAMN05421783_11419"/>
<comment type="similarity">
    <text evidence="9">Belongs to the NqrDE/RnfAE family.</text>
</comment>
<dbReference type="GO" id="GO:0005886">
    <property type="term" value="C:plasma membrane"/>
    <property type="evidence" value="ECO:0007669"/>
    <property type="project" value="UniProtKB-SubCell"/>
</dbReference>
<dbReference type="InterPro" id="IPR010968">
    <property type="entry name" value="RnfE"/>
</dbReference>
<keyword evidence="4 9" id="KW-0812">Transmembrane</keyword>
<dbReference type="NCBIfam" id="TIGR01948">
    <property type="entry name" value="rnfE"/>
    <property type="match status" value="1"/>
</dbReference>
<evidence type="ECO:0000256" key="3">
    <source>
        <dbReference type="ARBA" id="ARBA00022519"/>
    </source>
</evidence>
<dbReference type="GO" id="GO:0012505">
    <property type="term" value="C:endomembrane system"/>
    <property type="evidence" value="ECO:0007669"/>
    <property type="project" value="UniProtKB-SubCell"/>
</dbReference>
<dbReference type="PIRSF" id="PIRSF006102">
    <property type="entry name" value="NQR_DE"/>
    <property type="match status" value="1"/>
</dbReference>
<comment type="subunit">
    <text evidence="9">The complex is composed of six subunits: RnfA, RnfB, RnfC, RnfD, RnfE and RnfG.</text>
</comment>
<dbReference type="EMBL" id="FNNZ01000014">
    <property type="protein sequence ID" value="SDX09769.1"/>
    <property type="molecule type" value="Genomic_DNA"/>
</dbReference>
<evidence type="ECO:0000256" key="4">
    <source>
        <dbReference type="ARBA" id="ARBA00022692"/>
    </source>
</evidence>
<feature type="transmembrane region" description="Helical" evidence="9">
    <location>
        <begin position="188"/>
        <end position="214"/>
    </location>
</feature>
<keyword evidence="6 9" id="KW-0249">Electron transport</keyword>
<evidence type="ECO:0000256" key="7">
    <source>
        <dbReference type="ARBA" id="ARBA00022989"/>
    </source>
</evidence>
<dbReference type="InterPro" id="IPR003667">
    <property type="entry name" value="NqrDE/RnfAE"/>
</dbReference>
<keyword evidence="2 9" id="KW-0813">Transport</keyword>
<dbReference type="OrthoDB" id="9782945at2"/>
<keyword evidence="8 9" id="KW-0472">Membrane</keyword>
<dbReference type="Pfam" id="PF02508">
    <property type="entry name" value="Rnf-Nqr"/>
    <property type="match status" value="1"/>
</dbReference>
<comment type="subcellular location">
    <subcellularLocation>
        <location evidence="9">Cell inner membrane</location>
        <topology evidence="9">Multi-pass membrane protein</topology>
    </subcellularLocation>
    <subcellularLocation>
        <location evidence="1">Endomembrane system</location>
        <topology evidence="1">Multi-pass membrane protein</topology>
    </subcellularLocation>
</comment>
<keyword evidence="3 9" id="KW-0997">Cell inner membrane</keyword>
<feature type="transmembrane region" description="Helical" evidence="9">
    <location>
        <begin position="115"/>
        <end position="136"/>
    </location>
</feature>
<evidence type="ECO:0000256" key="1">
    <source>
        <dbReference type="ARBA" id="ARBA00004127"/>
    </source>
</evidence>
<keyword evidence="9" id="KW-1003">Cell membrane</keyword>